<dbReference type="Pfam" id="PF23598">
    <property type="entry name" value="LRR_14"/>
    <property type="match status" value="1"/>
</dbReference>
<dbReference type="PANTHER" id="PTHR48060">
    <property type="entry name" value="DNA DAMAGE-REPAIR/TOLERATION PROTEIN DRT100"/>
    <property type="match status" value="1"/>
</dbReference>
<evidence type="ECO:0000256" key="6">
    <source>
        <dbReference type="ARBA" id="ARBA00022989"/>
    </source>
</evidence>
<feature type="transmembrane region" description="Helical" evidence="9">
    <location>
        <begin position="642"/>
        <end position="662"/>
    </location>
</feature>
<dbReference type="FunFam" id="3.80.10.10:FF:000400">
    <property type="entry name" value="Nuclear pore complex protein NUP107"/>
    <property type="match status" value="1"/>
</dbReference>
<keyword evidence="8" id="KW-0325">Glycoprotein</keyword>
<reference evidence="13 14" key="1">
    <citation type="submission" date="2020-09" db="EMBL/GenBank/DDBJ databases">
        <title>De no assembly of potato wild relative species, Solanum commersonii.</title>
        <authorList>
            <person name="Cho K."/>
        </authorList>
    </citation>
    <scope>NUCLEOTIDE SEQUENCE [LARGE SCALE GENOMIC DNA]</scope>
    <source>
        <strain evidence="13">LZ3.2</strain>
        <tissue evidence="13">Leaf</tissue>
    </source>
</reference>
<dbReference type="FunFam" id="3.80.10.10:FF:000041">
    <property type="entry name" value="LRR receptor-like serine/threonine-protein kinase ERECTA"/>
    <property type="match status" value="1"/>
</dbReference>
<comment type="caution">
    <text evidence="13">The sequence shown here is derived from an EMBL/GenBank/DDBJ whole genome shotgun (WGS) entry which is preliminary data.</text>
</comment>
<keyword evidence="5" id="KW-0677">Repeat</keyword>
<evidence type="ECO:0000256" key="7">
    <source>
        <dbReference type="ARBA" id="ARBA00023136"/>
    </source>
</evidence>
<dbReference type="GO" id="GO:0050832">
    <property type="term" value="P:defense response to fungus"/>
    <property type="evidence" value="ECO:0007669"/>
    <property type="project" value="UniProtKB-ARBA"/>
</dbReference>
<evidence type="ECO:0000313" key="13">
    <source>
        <dbReference type="EMBL" id="KAG5591855.1"/>
    </source>
</evidence>
<dbReference type="PANTHER" id="PTHR48060:SF24">
    <property type="entry name" value="NON-SPECIFIC SERINE_THREONINE PROTEIN KINASE"/>
    <property type="match status" value="1"/>
</dbReference>
<dbReference type="InterPro" id="IPR001611">
    <property type="entry name" value="Leu-rich_rpt"/>
</dbReference>
<evidence type="ECO:0000259" key="12">
    <source>
        <dbReference type="Pfam" id="PF23598"/>
    </source>
</evidence>
<gene>
    <name evidence="13" type="ORF">H5410_042369</name>
</gene>
<keyword evidence="2" id="KW-0433">Leucine-rich repeat</keyword>
<dbReference type="GO" id="GO:0016020">
    <property type="term" value="C:membrane"/>
    <property type="evidence" value="ECO:0007669"/>
    <property type="project" value="UniProtKB-SubCell"/>
</dbReference>
<evidence type="ECO:0000259" key="11">
    <source>
        <dbReference type="Pfam" id="PF08263"/>
    </source>
</evidence>
<evidence type="ECO:0008006" key="15">
    <source>
        <dbReference type="Google" id="ProtNLM"/>
    </source>
</evidence>
<dbReference type="SUPFAM" id="SSF52047">
    <property type="entry name" value="RNI-like"/>
    <property type="match status" value="1"/>
</dbReference>
<dbReference type="GO" id="GO:0099402">
    <property type="term" value="P:plant organ development"/>
    <property type="evidence" value="ECO:0007669"/>
    <property type="project" value="UniProtKB-ARBA"/>
</dbReference>
<feature type="transmembrane region" description="Helical" evidence="9">
    <location>
        <begin position="548"/>
        <end position="565"/>
    </location>
</feature>
<dbReference type="SUPFAM" id="SSF52058">
    <property type="entry name" value="L domain-like"/>
    <property type="match status" value="2"/>
</dbReference>
<dbReference type="PROSITE" id="PS51450">
    <property type="entry name" value="LRR"/>
    <property type="match status" value="1"/>
</dbReference>
<dbReference type="EMBL" id="JACXVP010000008">
    <property type="protein sequence ID" value="KAG5591855.1"/>
    <property type="molecule type" value="Genomic_DNA"/>
</dbReference>
<keyword evidence="14" id="KW-1185">Reference proteome</keyword>
<evidence type="ECO:0000256" key="5">
    <source>
        <dbReference type="ARBA" id="ARBA00022737"/>
    </source>
</evidence>
<evidence type="ECO:0000313" key="14">
    <source>
        <dbReference type="Proteomes" id="UP000824120"/>
    </source>
</evidence>
<protein>
    <recommendedName>
        <fullName evidence="15">Leucine-rich repeat-containing N-terminal plant-type domain-containing protein</fullName>
    </recommendedName>
</protein>
<evidence type="ECO:0000256" key="8">
    <source>
        <dbReference type="ARBA" id="ARBA00023180"/>
    </source>
</evidence>
<organism evidence="13 14">
    <name type="scientific">Solanum commersonii</name>
    <name type="common">Commerson's wild potato</name>
    <name type="synonym">Commerson's nightshade</name>
    <dbReference type="NCBI Taxonomy" id="4109"/>
    <lineage>
        <taxon>Eukaryota</taxon>
        <taxon>Viridiplantae</taxon>
        <taxon>Streptophyta</taxon>
        <taxon>Embryophyta</taxon>
        <taxon>Tracheophyta</taxon>
        <taxon>Spermatophyta</taxon>
        <taxon>Magnoliopsida</taxon>
        <taxon>eudicotyledons</taxon>
        <taxon>Gunneridae</taxon>
        <taxon>Pentapetalae</taxon>
        <taxon>asterids</taxon>
        <taxon>lamiids</taxon>
        <taxon>Solanales</taxon>
        <taxon>Solanaceae</taxon>
        <taxon>Solanoideae</taxon>
        <taxon>Solaneae</taxon>
        <taxon>Solanum</taxon>
    </lineage>
</organism>
<evidence type="ECO:0000256" key="1">
    <source>
        <dbReference type="ARBA" id="ARBA00004167"/>
    </source>
</evidence>
<dbReference type="InterPro" id="IPR032675">
    <property type="entry name" value="LRR_dom_sf"/>
</dbReference>
<feature type="signal peptide" evidence="10">
    <location>
        <begin position="1"/>
        <end position="22"/>
    </location>
</feature>
<evidence type="ECO:0000256" key="4">
    <source>
        <dbReference type="ARBA" id="ARBA00022729"/>
    </source>
</evidence>
<keyword evidence="3 9" id="KW-0812">Transmembrane</keyword>
<dbReference type="InterPro" id="IPR055414">
    <property type="entry name" value="LRR_R13L4/SHOC2-like"/>
</dbReference>
<feature type="domain" description="Disease resistance R13L4/SHOC-2-like LRR" evidence="12">
    <location>
        <begin position="730"/>
        <end position="832"/>
    </location>
</feature>
<keyword evidence="4 10" id="KW-0732">Signal</keyword>
<feature type="chain" id="PRO_5039947444" description="Leucine-rich repeat-containing N-terminal plant-type domain-containing protein" evidence="10">
    <location>
        <begin position="23"/>
        <end position="965"/>
    </location>
</feature>
<dbReference type="InterPro" id="IPR013210">
    <property type="entry name" value="LRR_N_plant-typ"/>
</dbReference>
<feature type="transmembrane region" description="Helical" evidence="9">
    <location>
        <begin position="918"/>
        <end position="938"/>
    </location>
</feature>
<dbReference type="SMART" id="SM00369">
    <property type="entry name" value="LRR_TYP"/>
    <property type="match status" value="12"/>
</dbReference>
<evidence type="ECO:0000256" key="10">
    <source>
        <dbReference type="SAM" id="SignalP"/>
    </source>
</evidence>
<comment type="subcellular location">
    <subcellularLocation>
        <location evidence="1">Membrane</location>
        <topology evidence="1">Single-pass membrane protein</topology>
    </subcellularLocation>
</comment>
<dbReference type="Pfam" id="PF13855">
    <property type="entry name" value="LRR_8"/>
    <property type="match status" value="1"/>
</dbReference>
<dbReference type="InterPro" id="IPR053211">
    <property type="entry name" value="DNA_repair-toleration"/>
</dbReference>
<keyword evidence="7 9" id="KW-0472">Membrane</keyword>
<dbReference type="Gene3D" id="3.80.10.10">
    <property type="entry name" value="Ribonuclease Inhibitor"/>
    <property type="match status" value="6"/>
</dbReference>
<dbReference type="InterPro" id="IPR003591">
    <property type="entry name" value="Leu-rich_rpt_typical-subtyp"/>
</dbReference>
<feature type="domain" description="Leucine-rich repeat-containing N-terminal plant-type" evidence="11">
    <location>
        <begin position="663"/>
        <end position="701"/>
    </location>
</feature>
<proteinExistence type="predicted"/>
<sequence>MDYKQLSVVLLLVFLRHELVFSSSILLSHLCPKHQSTALLKFKQTFTIDTFDMCGLMLGQESYPKTSSWNLSKDCCLWDGVKCDEMSGHVIELDLGCSLLVGVIDSNSSLFQLSHLQRLNLSMNNFDGSQISPKFGRFSSMTHLDLSRSYFSGQIPSEISHLSKLHSLLLSTLYLNKLRLASHEFKSLLGNLTQLRELNLRSINISSTIPPIFSSHLTTLRLGWTGLYGMIPESIFYLPNLERLDLHHNNQLSGYFPKTKWNSSASLIELDLTDVNFSDTLPESLGYLTSLQSLTLQNCNLRGPIPESLSNLTRIESLYLGDNSLNGTIPSWIFSLPSLSLIYLSNNQFSGQLEDFKSNSLVWIYLQDNQLQGHLPTSIQNLVNLTTLDLSSNNFSGSVDVSFFSNLKYLLDLGLSYNRITLTNEDKVKSTLPESLEKLGLAACEVKEFEFLRSAKNLKELDLSNNKIQGRIPDWAWSNWEFSVSTLNLSHNMLTSMDSIPLQSLDTIDLRSNFLQGREMPKRNNTTQEFNQESNSTFLSEFRKTIPMGYGSGLIIGLFIAYFMLSSRNSNWLSRITEELEYRIVMRKRKKKQQRGHSMPHFTRKTSNMIYYDIKVYPATISSNQTIQFKIIWQYKRMVPKILSILQSFTLLYLFTVTFASIEEANALLKWKATLQNQNNSLLASWTLSSNACRDWYGVKCFNGRVNTLNITNASVIGTLYDFPFSFLPFLKYLDLSMNNFSGTIPPEIGNLTNLVHLQLSNNKISGTIPPQIGSLAKLQTLRIFDNHLNGPIPGEIGCLRSLTKLSLGSNFLNGSIPISLQNLTNLSFLYLYKNQLSGFIPKEIGHLRSLTELSLRKNSLSGSIPASFGNLTNLSTLYLYENQLSASIPEEIETNYTVPALDDQESNSEFLKDFSKAALMGYGSGLCIGLSIVYFMISTGNLKWLVRIIAELERKIIMRRSKKQ</sequence>
<dbReference type="Pfam" id="PF00560">
    <property type="entry name" value="LRR_1"/>
    <property type="match status" value="5"/>
</dbReference>
<dbReference type="Pfam" id="PF08263">
    <property type="entry name" value="LRRNT_2"/>
    <property type="match status" value="2"/>
</dbReference>
<evidence type="ECO:0000256" key="2">
    <source>
        <dbReference type="ARBA" id="ARBA00022614"/>
    </source>
</evidence>
<evidence type="ECO:0000256" key="9">
    <source>
        <dbReference type="SAM" id="Phobius"/>
    </source>
</evidence>
<evidence type="ECO:0000256" key="3">
    <source>
        <dbReference type="ARBA" id="ARBA00022692"/>
    </source>
</evidence>
<dbReference type="AlphaFoldDB" id="A0A9J5XW71"/>
<dbReference type="FunFam" id="3.80.10.10:FF:000095">
    <property type="entry name" value="LRR receptor-like serine/threonine-protein kinase GSO1"/>
    <property type="match status" value="1"/>
</dbReference>
<dbReference type="SMART" id="SM00365">
    <property type="entry name" value="LRR_SD22"/>
    <property type="match status" value="7"/>
</dbReference>
<dbReference type="Proteomes" id="UP000824120">
    <property type="component" value="Chromosome 8"/>
</dbReference>
<accession>A0A9J5XW71</accession>
<keyword evidence="6 9" id="KW-1133">Transmembrane helix</keyword>
<name>A0A9J5XW71_SOLCO</name>
<dbReference type="OrthoDB" id="1304574at2759"/>
<dbReference type="GO" id="GO:0009653">
    <property type="term" value="P:anatomical structure morphogenesis"/>
    <property type="evidence" value="ECO:0007669"/>
    <property type="project" value="UniProtKB-ARBA"/>
</dbReference>
<feature type="domain" description="Leucine-rich repeat-containing N-terminal plant-type" evidence="11">
    <location>
        <begin position="34"/>
        <end position="84"/>
    </location>
</feature>